<evidence type="ECO:0000256" key="2">
    <source>
        <dbReference type="ARBA" id="ARBA00022723"/>
    </source>
</evidence>
<dbReference type="GO" id="GO:0004177">
    <property type="term" value="F:aminopeptidase activity"/>
    <property type="evidence" value="ECO:0007669"/>
    <property type="project" value="UniProtKB-KW"/>
</dbReference>
<dbReference type="Pfam" id="PF00557">
    <property type="entry name" value="Peptidase_M24"/>
    <property type="match status" value="1"/>
</dbReference>
<comment type="similarity">
    <text evidence="5">Belongs to the peptidase M24B family.</text>
</comment>
<dbReference type="PROSITE" id="PS00491">
    <property type="entry name" value="PROLINE_PEPTIDASE"/>
    <property type="match status" value="1"/>
</dbReference>
<dbReference type="SUPFAM" id="SSF55920">
    <property type="entry name" value="Creatinase/aminopeptidase"/>
    <property type="match status" value="1"/>
</dbReference>
<dbReference type="PANTHER" id="PTHR46112">
    <property type="entry name" value="AMINOPEPTIDASE"/>
    <property type="match status" value="1"/>
</dbReference>
<organism evidence="7 8">
    <name type="scientific">Methylacidiphilum caldifontis</name>
    <dbReference type="NCBI Taxonomy" id="2795386"/>
    <lineage>
        <taxon>Bacteria</taxon>
        <taxon>Pseudomonadati</taxon>
        <taxon>Verrucomicrobiota</taxon>
        <taxon>Methylacidiphilae</taxon>
        <taxon>Methylacidiphilales</taxon>
        <taxon>Methylacidiphilaceae</taxon>
        <taxon>Methylacidiphilum (ex Ratnadevi et al. 2023)</taxon>
    </lineage>
</organism>
<keyword evidence="4" id="KW-0482">Metalloprotease</keyword>
<sequence length="367" mass="41567">MARMMFAASEKDANMLYATRIMVPDPFLWIEVDSKSYIFLSKLEIDRAKREAKADVILSYQEATGIKEEKLTIPLLIKTICKKLRISRLIVPSHFPLGLAETLRKEGLSIVAKKEEFFPERSIKTPTEIESIRTALRMAEKGMERAIEVIRESKINDEGLLLWQDKILDSKLLREEIEIKIMREGGMALGTIVACGIEACDPHEIGKGKLKAGQSIVIDIFPRDRATGYYGDLSRTVVKGKPAKQLVELYKTVKEGKQWVLSVLREGLRGNKIENDLRNSFTKKGYPTEIRGGRWVGFFHGLGHGVGLEIHEPPRFRKAVFKKNQVLTVEPGLYYPEIGGVRLEDMVVIKEEGIENLTTIEEILEIA</sequence>
<dbReference type="InterPro" id="IPR050659">
    <property type="entry name" value="Peptidase_M24B"/>
</dbReference>
<dbReference type="InterPro" id="IPR001131">
    <property type="entry name" value="Peptidase_M24B_aminopep-P_CS"/>
</dbReference>
<evidence type="ECO:0000313" key="7">
    <source>
        <dbReference type="EMBL" id="TFE68953.1"/>
    </source>
</evidence>
<evidence type="ECO:0000256" key="5">
    <source>
        <dbReference type="RuleBase" id="RU000590"/>
    </source>
</evidence>
<evidence type="ECO:0000256" key="1">
    <source>
        <dbReference type="ARBA" id="ARBA00022670"/>
    </source>
</evidence>
<dbReference type="AlphaFoldDB" id="A0A4Y8PCI5"/>
<protein>
    <submittedName>
        <fullName evidence="7">Xaa-Pro aminopeptidase</fullName>
    </submittedName>
</protein>
<proteinExistence type="inferred from homology"/>
<gene>
    <name evidence="7" type="ORF">A7Q10_07650</name>
</gene>
<evidence type="ECO:0000256" key="4">
    <source>
        <dbReference type="ARBA" id="ARBA00023049"/>
    </source>
</evidence>
<dbReference type="GO" id="GO:0008237">
    <property type="term" value="F:metallopeptidase activity"/>
    <property type="evidence" value="ECO:0007669"/>
    <property type="project" value="UniProtKB-KW"/>
</dbReference>
<dbReference type="PANTHER" id="PTHR46112:SF2">
    <property type="entry name" value="XAA-PRO AMINOPEPTIDASE P-RELATED"/>
    <property type="match status" value="1"/>
</dbReference>
<keyword evidence="7" id="KW-0031">Aminopeptidase</keyword>
<keyword evidence="2 5" id="KW-0479">Metal-binding</keyword>
<dbReference type="RefSeq" id="WP_134439939.1">
    <property type="nucleotide sequence ID" value="NZ_LXQC01000136.1"/>
</dbReference>
<accession>A0A4Y8PCI5</accession>
<keyword evidence="3" id="KW-0378">Hydrolase</keyword>
<reference evidence="7 8" key="1">
    <citation type="submission" date="2016-05" db="EMBL/GenBank/DDBJ databases">
        <title>Diversity and Homogeneity among Thermoacidophilic Verrucomicrobia Methanotrophs Linked with Geographical Origin.</title>
        <authorList>
            <person name="Erikstad H.-A."/>
            <person name="Smestad N.B."/>
            <person name="Ceballos R.M."/>
            <person name="Birkeland N.-K."/>
        </authorList>
    </citation>
    <scope>NUCLEOTIDE SEQUENCE [LARGE SCALE GENOMIC DNA]</scope>
    <source>
        <strain evidence="7 8">Phi</strain>
    </source>
</reference>
<dbReference type="GO" id="GO:0046872">
    <property type="term" value="F:metal ion binding"/>
    <property type="evidence" value="ECO:0007669"/>
    <property type="project" value="UniProtKB-KW"/>
</dbReference>
<dbReference type="InterPro" id="IPR036005">
    <property type="entry name" value="Creatinase/aminopeptidase-like"/>
</dbReference>
<name>A0A4Y8PCI5_9BACT</name>
<dbReference type="OrthoDB" id="9806388at2"/>
<evidence type="ECO:0000256" key="3">
    <source>
        <dbReference type="ARBA" id="ARBA00022801"/>
    </source>
</evidence>
<dbReference type="InterPro" id="IPR000994">
    <property type="entry name" value="Pept_M24"/>
</dbReference>
<keyword evidence="1" id="KW-0645">Protease</keyword>
<keyword evidence="8" id="KW-1185">Reference proteome</keyword>
<feature type="domain" description="Peptidase M24" evidence="6">
    <location>
        <begin position="130"/>
        <end position="351"/>
    </location>
</feature>
<dbReference type="Proteomes" id="UP000297713">
    <property type="component" value="Unassembled WGS sequence"/>
</dbReference>
<evidence type="ECO:0000259" key="6">
    <source>
        <dbReference type="Pfam" id="PF00557"/>
    </source>
</evidence>
<dbReference type="Gene3D" id="3.90.230.10">
    <property type="entry name" value="Creatinase/methionine aminopeptidase superfamily"/>
    <property type="match status" value="1"/>
</dbReference>
<dbReference type="GO" id="GO:0006508">
    <property type="term" value="P:proteolysis"/>
    <property type="evidence" value="ECO:0007669"/>
    <property type="project" value="UniProtKB-KW"/>
</dbReference>
<comment type="caution">
    <text evidence="7">The sequence shown here is derived from an EMBL/GenBank/DDBJ whole genome shotgun (WGS) entry which is preliminary data.</text>
</comment>
<dbReference type="EMBL" id="LXQC01000136">
    <property type="protein sequence ID" value="TFE68953.1"/>
    <property type="molecule type" value="Genomic_DNA"/>
</dbReference>
<evidence type="ECO:0000313" key="8">
    <source>
        <dbReference type="Proteomes" id="UP000297713"/>
    </source>
</evidence>